<dbReference type="Pfam" id="PF12988">
    <property type="entry name" value="TraQ_transposon"/>
    <property type="match status" value="1"/>
</dbReference>
<evidence type="ECO:0000313" key="2">
    <source>
        <dbReference type="Proteomes" id="UP001228403"/>
    </source>
</evidence>
<evidence type="ECO:0000313" key="1">
    <source>
        <dbReference type="EMBL" id="MDM8146116.1"/>
    </source>
</evidence>
<dbReference type="PROSITE" id="PS51257">
    <property type="entry name" value="PROKAR_LIPOPROTEIN"/>
    <property type="match status" value="1"/>
</dbReference>
<comment type="caution">
    <text evidence="1">The sequence shown here is derived from an EMBL/GenBank/DDBJ whole genome shotgun (WGS) entry which is preliminary data.</text>
</comment>
<gene>
    <name evidence="1" type="ORF">QUW02_09320</name>
</gene>
<accession>A0ABT7U6G5</accession>
<proteinExistence type="predicted"/>
<dbReference type="InterPro" id="IPR038707">
    <property type="entry name" value="TraQ_sf"/>
</dbReference>
<dbReference type="InterPro" id="IPR024355">
    <property type="entry name" value="TraQ_bacteroidetes"/>
</dbReference>
<sequence length="155" mass="17596">MKRMTELIFTAGFALVAAVLLCACSDKLDIQQVYEFDLATLPVQTTIVEGGEAEIRCQLVRSGRYEETEYFIRYFQPTGKGELRLEDGTVLQPNDLYPLPGETFRLYYKSLCTDQQTIDIYIVDSFNQIVTKSFSFNNETEEEGGDDGAEPDLPY</sequence>
<dbReference type="Gene3D" id="2.60.40.2410">
    <property type="entry name" value="Uncharacterised protein PF12988, DUF3872"/>
    <property type="match status" value="1"/>
</dbReference>
<name>A0ABT7U6G5_9BACE</name>
<organism evidence="1 2">
    <name type="scientific">Bacteroides eggerthii</name>
    <dbReference type="NCBI Taxonomy" id="28111"/>
    <lineage>
        <taxon>Bacteria</taxon>
        <taxon>Pseudomonadati</taxon>
        <taxon>Bacteroidota</taxon>
        <taxon>Bacteroidia</taxon>
        <taxon>Bacteroidales</taxon>
        <taxon>Bacteroidaceae</taxon>
        <taxon>Bacteroides</taxon>
    </lineage>
</organism>
<keyword evidence="2" id="KW-1185">Reference proteome</keyword>
<reference evidence="1 2" key="1">
    <citation type="submission" date="2023-06" db="EMBL/GenBank/DDBJ databases">
        <authorList>
            <person name="Zeman M."/>
            <person name="Kubasova T."/>
            <person name="Jahodarova E."/>
            <person name="Nykrynova M."/>
            <person name="Rychlik I."/>
        </authorList>
    </citation>
    <scope>NUCLEOTIDE SEQUENCE [LARGE SCALE GENOMIC DNA]</scope>
    <source>
        <strain evidence="1 2">ET4</strain>
    </source>
</reference>
<protein>
    <submittedName>
        <fullName evidence="1">DUF3872 domain-containing protein</fullName>
    </submittedName>
</protein>
<dbReference type="Proteomes" id="UP001228403">
    <property type="component" value="Unassembled WGS sequence"/>
</dbReference>
<dbReference type="EMBL" id="JAUDCF010000022">
    <property type="protein sequence ID" value="MDM8146116.1"/>
    <property type="molecule type" value="Genomic_DNA"/>
</dbReference>
<reference evidence="2" key="2">
    <citation type="submission" date="2023-07" db="EMBL/GenBank/DDBJ databases">
        <title>Identification and characterization of horizontal gene transfer across gut microbiota members of farm animals based on homology search.</title>
        <authorList>
            <person name="Schwarzerova J."/>
            <person name="Nykrynova M."/>
            <person name="Jureckova K."/>
            <person name="Cejkova D."/>
            <person name="Rychlik I."/>
        </authorList>
    </citation>
    <scope>NUCLEOTIDE SEQUENCE [LARGE SCALE GENOMIC DNA]</scope>
    <source>
        <strain evidence="2">ET4</strain>
    </source>
</reference>